<dbReference type="InterPro" id="IPR006683">
    <property type="entry name" value="Thioestr_dom"/>
</dbReference>
<dbReference type="PANTHER" id="PTHR11049">
    <property type="entry name" value="ACYL COENZYME A THIOESTER HYDROLASE"/>
    <property type="match status" value="1"/>
</dbReference>
<evidence type="ECO:0000256" key="1">
    <source>
        <dbReference type="ARBA" id="ARBA00010458"/>
    </source>
</evidence>
<comment type="similarity">
    <text evidence="1">Belongs to the acyl coenzyme A hydrolase family.</text>
</comment>
<dbReference type="InterPro" id="IPR029069">
    <property type="entry name" value="HotDog_dom_sf"/>
</dbReference>
<proteinExistence type="inferred from homology"/>
<evidence type="ECO:0000256" key="3">
    <source>
        <dbReference type="PROSITE-ProRule" id="PRU01106"/>
    </source>
</evidence>
<dbReference type="STRING" id="927083.DB32_002220"/>
<dbReference type="Pfam" id="PF03061">
    <property type="entry name" value="4HBT"/>
    <property type="match status" value="1"/>
</dbReference>
<evidence type="ECO:0000259" key="4">
    <source>
        <dbReference type="PROSITE" id="PS51770"/>
    </source>
</evidence>
<keyword evidence="2 3" id="KW-0378">Hydrolase</keyword>
<organism evidence="5 6">
    <name type="scientific">Sandaracinus amylolyticus</name>
    <dbReference type="NCBI Taxonomy" id="927083"/>
    <lineage>
        <taxon>Bacteria</taxon>
        <taxon>Pseudomonadati</taxon>
        <taxon>Myxococcota</taxon>
        <taxon>Polyangia</taxon>
        <taxon>Polyangiales</taxon>
        <taxon>Sandaracinaceae</taxon>
        <taxon>Sandaracinus</taxon>
    </lineage>
</organism>
<sequence length="159" mass="17248">MSHEGTPPPRSPRASYTEMTELVLPQHSNAIGSAFGGTVLAWMDVCAAIAAQRHCGRVAVTAAIDNVKFLAPMRVGDVVVLAARVNAAFSSSVEVEIEVQVEDRATMHRRLCVDAFMTFVCVDETGKAVKVPPLLCETADDERRAKEAAARRARRLAER</sequence>
<dbReference type="GO" id="GO:0005737">
    <property type="term" value="C:cytoplasm"/>
    <property type="evidence" value="ECO:0007669"/>
    <property type="project" value="TreeGrafter"/>
</dbReference>
<dbReference type="Gene3D" id="3.10.129.10">
    <property type="entry name" value="Hotdog Thioesterase"/>
    <property type="match status" value="1"/>
</dbReference>
<gene>
    <name evidence="5" type="ORF">DB32_002220</name>
</gene>
<dbReference type="CDD" id="cd03442">
    <property type="entry name" value="BFIT_BACH"/>
    <property type="match status" value="1"/>
</dbReference>
<dbReference type="PROSITE" id="PS51770">
    <property type="entry name" value="HOTDOG_ACOT"/>
    <property type="match status" value="1"/>
</dbReference>
<evidence type="ECO:0000313" key="6">
    <source>
        <dbReference type="Proteomes" id="UP000034883"/>
    </source>
</evidence>
<dbReference type="EMBL" id="CP011125">
    <property type="protein sequence ID" value="AKF05071.1"/>
    <property type="molecule type" value="Genomic_DNA"/>
</dbReference>
<dbReference type="GO" id="GO:0052816">
    <property type="term" value="F:long-chain fatty acyl-CoA hydrolase activity"/>
    <property type="evidence" value="ECO:0007669"/>
    <property type="project" value="TreeGrafter"/>
</dbReference>
<dbReference type="InterPro" id="IPR033120">
    <property type="entry name" value="HOTDOG_ACOT"/>
</dbReference>
<accession>A0A0F6W1S7</accession>
<dbReference type="Proteomes" id="UP000034883">
    <property type="component" value="Chromosome"/>
</dbReference>
<reference evidence="5 6" key="1">
    <citation type="submission" date="2015-03" db="EMBL/GenBank/DDBJ databases">
        <title>Genome assembly of Sandaracinus amylolyticus DSM 53668.</title>
        <authorList>
            <person name="Sharma G."/>
            <person name="Subramanian S."/>
        </authorList>
    </citation>
    <scope>NUCLEOTIDE SEQUENCE [LARGE SCALE GENOMIC DNA]</scope>
    <source>
        <strain evidence="5 6">DSM 53668</strain>
    </source>
</reference>
<protein>
    <submittedName>
        <fullName evidence="5">Acyl-CoA thioester hydrolase</fullName>
    </submittedName>
</protein>
<dbReference type="GO" id="GO:0006637">
    <property type="term" value="P:acyl-CoA metabolic process"/>
    <property type="evidence" value="ECO:0007669"/>
    <property type="project" value="TreeGrafter"/>
</dbReference>
<evidence type="ECO:0000313" key="5">
    <source>
        <dbReference type="EMBL" id="AKF05071.1"/>
    </source>
</evidence>
<dbReference type="SUPFAM" id="SSF54637">
    <property type="entry name" value="Thioesterase/thiol ester dehydrase-isomerase"/>
    <property type="match status" value="1"/>
</dbReference>
<keyword evidence="6" id="KW-1185">Reference proteome</keyword>
<name>A0A0F6W1S7_9BACT</name>
<evidence type="ECO:0000256" key="2">
    <source>
        <dbReference type="ARBA" id="ARBA00022801"/>
    </source>
</evidence>
<feature type="domain" description="HotDog ACOT-type" evidence="4">
    <location>
        <begin position="13"/>
        <end position="125"/>
    </location>
</feature>
<dbReference type="RefSeq" id="WP_240481189.1">
    <property type="nucleotide sequence ID" value="NZ_CP011125.1"/>
</dbReference>
<dbReference type="InterPro" id="IPR040170">
    <property type="entry name" value="Cytosol_ACT"/>
</dbReference>
<dbReference type="KEGG" id="samy:DB32_002220"/>
<dbReference type="AlphaFoldDB" id="A0A0F6W1S7"/>